<dbReference type="GO" id="GO:0008914">
    <property type="term" value="F:leucyl-tRNA--protein transferase activity"/>
    <property type="evidence" value="ECO:0007669"/>
    <property type="project" value="UniProtKB-UniRule"/>
</dbReference>
<dbReference type="InterPro" id="IPR016181">
    <property type="entry name" value="Acyl_CoA_acyltransferase"/>
</dbReference>
<dbReference type="Pfam" id="PF03588">
    <property type="entry name" value="Leu_Phe_trans"/>
    <property type="match status" value="1"/>
</dbReference>
<evidence type="ECO:0000313" key="6">
    <source>
        <dbReference type="Proteomes" id="UP000004621"/>
    </source>
</evidence>
<evidence type="ECO:0000256" key="1">
    <source>
        <dbReference type="ARBA" id="ARBA00022490"/>
    </source>
</evidence>
<reference evidence="5 6" key="1">
    <citation type="submission" date="2010-01" db="EMBL/GenBank/DDBJ databases">
        <authorList>
            <person name="Weinstock G."/>
            <person name="Sodergren E."/>
            <person name="Clifton S."/>
            <person name="Fulton L."/>
            <person name="Fulton B."/>
            <person name="Courtney L."/>
            <person name="Fronick C."/>
            <person name="Harrison M."/>
            <person name="Strong C."/>
            <person name="Farmer C."/>
            <person name="Delahaunty K."/>
            <person name="Markovic C."/>
            <person name="Hall O."/>
            <person name="Minx P."/>
            <person name="Tomlinson C."/>
            <person name="Mitreva M."/>
            <person name="Nelson J."/>
            <person name="Hou S."/>
            <person name="Wollam A."/>
            <person name="Pepin K.H."/>
            <person name="Johnson M."/>
            <person name="Bhonagiri V."/>
            <person name="Nash W.E."/>
            <person name="Warren W."/>
            <person name="Chinwalla A."/>
            <person name="Mardis E.R."/>
            <person name="Wilson R.K."/>
        </authorList>
    </citation>
    <scope>NUCLEOTIDE SEQUENCE [LARGE SCALE GENOMIC DNA]</scope>
    <source>
        <strain evidence="5 6">NJ9703</strain>
    </source>
</reference>
<evidence type="ECO:0000256" key="3">
    <source>
        <dbReference type="ARBA" id="ARBA00023315"/>
    </source>
</evidence>
<evidence type="ECO:0000313" key="5">
    <source>
        <dbReference type="EMBL" id="EFC51235.1"/>
    </source>
</evidence>
<comment type="similarity">
    <text evidence="4">Belongs to the L/F-transferase family.</text>
</comment>
<comment type="caution">
    <text evidence="5">The sequence shown here is derived from an EMBL/GenBank/DDBJ whole genome shotgun (WGS) entry which is preliminary data.</text>
</comment>
<comment type="function">
    <text evidence="4">Functions in the N-end rule pathway of protein degradation where it conjugates Leu, Phe and, less efficiently, Met from aminoacyl-tRNAs to the N-termini of proteins containing an N-terminal arginine or lysine.</text>
</comment>
<dbReference type="Proteomes" id="UP000004621">
    <property type="component" value="Unassembled WGS sequence"/>
</dbReference>
<protein>
    <recommendedName>
        <fullName evidence="4">Leucyl/phenylalanyl-tRNA--protein transferase</fullName>
        <ecNumber evidence="4">2.3.2.6</ecNumber>
    </recommendedName>
    <alternativeName>
        <fullName evidence="4">L/F-transferase</fullName>
    </alternativeName>
    <alternativeName>
        <fullName evidence="4">Leucyltransferase</fullName>
    </alternativeName>
    <alternativeName>
        <fullName evidence="4">Phenyalanyltransferase</fullName>
    </alternativeName>
</protein>
<dbReference type="InterPro" id="IPR004616">
    <property type="entry name" value="Leu/Phe-tRNA_Trfase"/>
</dbReference>
<dbReference type="GO" id="GO:0030163">
    <property type="term" value="P:protein catabolic process"/>
    <property type="evidence" value="ECO:0007669"/>
    <property type="project" value="UniProtKB-UniRule"/>
</dbReference>
<dbReference type="SUPFAM" id="SSF55729">
    <property type="entry name" value="Acyl-CoA N-acyltransferases (Nat)"/>
    <property type="match status" value="1"/>
</dbReference>
<dbReference type="EC" id="2.3.2.6" evidence="4"/>
<gene>
    <name evidence="4 5" type="primary">aat</name>
    <name evidence="5" type="ORF">NEISUBOT_05407</name>
</gene>
<comment type="subcellular location">
    <subcellularLocation>
        <location evidence="4">Cytoplasm</location>
    </subcellularLocation>
</comment>
<dbReference type="InterPro" id="IPR042221">
    <property type="entry name" value="Leu/Phe-tRNA_Trfase_N"/>
</dbReference>
<dbReference type="InterPro" id="IPR042203">
    <property type="entry name" value="Leu/Phe-tRNA_Trfase_C"/>
</dbReference>
<dbReference type="AlphaFoldDB" id="A0A9W5IPE8"/>
<keyword evidence="3 4" id="KW-0012">Acyltransferase</keyword>
<dbReference type="HAMAP" id="MF_00688">
    <property type="entry name" value="Leu_Phe_trans"/>
    <property type="match status" value="1"/>
</dbReference>
<comment type="catalytic activity">
    <reaction evidence="4">
        <text>L-phenylalanyl-tRNA(Phe) + an N-terminal L-alpha-aminoacyl-[protein] = an N-terminal L-phenylalanyl-L-alpha-aminoacyl-[protein] + tRNA(Phe)</text>
        <dbReference type="Rhea" id="RHEA:43632"/>
        <dbReference type="Rhea" id="RHEA-COMP:9668"/>
        <dbReference type="Rhea" id="RHEA-COMP:9699"/>
        <dbReference type="Rhea" id="RHEA-COMP:10636"/>
        <dbReference type="Rhea" id="RHEA-COMP:10637"/>
        <dbReference type="ChEBI" id="CHEBI:78442"/>
        <dbReference type="ChEBI" id="CHEBI:78531"/>
        <dbReference type="ChEBI" id="CHEBI:78597"/>
        <dbReference type="ChEBI" id="CHEBI:83561"/>
        <dbReference type="EC" id="2.3.2.6"/>
    </reaction>
</comment>
<dbReference type="NCBIfam" id="TIGR00667">
    <property type="entry name" value="aat"/>
    <property type="match status" value="1"/>
</dbReference>
<keyword evidence="1 4" id="KW-0963">Cytoplasm</keyword>
<organism evidence="5 6">
    <name type="scientific">Neisseria subflava NJ9703</name>
    <dbReference type="NCBI Taxonomy" id="546268"/>
    <lineage>
        <taxon>Bacteria</taxon>
        <taxon>Pseudomonadati</taxon>
        <taxon>Pseudomonadota</taxon>
        <taxon>Betaproteobacteria</taxon>
        <taxon>Neisseriales</taxon>
        <taxon>Neisseriaceae</taxon>
        <taxon>Neisseria</taxon>
    </lineage>
</organism>
<dbReference type="Gene3D" id="3.30.70.3550">
    <property type="entry name" value="Leucyl/phenylalanyl-tRNA-protein transferase, N-terminal domain"/>
    <property type="match status" value="1"/>
</dbReference>
<dbReference type="GO" id="GO:0005737">
    <property type="term" value="C:cytoplasm"/>
    <property type="evidence" value="ECO:0007669"/>
    <property type="project" value="UniProtKB-SubCell"/>
</dbReference>
<accession>A0A9W5IPE8</accession>
<comment type="catalytic activity">
    <reaction evidence="4">
        <text>N-terminal L-lysyl-[protein] + L-leucyl-tRNA(Leu) = N-terminal L-leucyl-L-lysyl-[protein] + tRNA(Leu) + H(+)</text>
        <dbReference type="Rhea" id="RHEA:12340"/>
        <dbReference type="Rhea" id="RHEA-COMP:9613"/>
        <dbReference type="Rhea" id="RHEA-COMP:9622"/>
        <dbReference type="Rhea" id="RHEA-COMP:12670"/>
        <dbReference type="Rhea" id="RHEA-COMP:12671"/>
        <dbReference type="ChEBI" id="CHEBI:15378"/>
        <dbReference type="ChEBI" id="CHEBI:65249"/>
        <dbReference type="ChEBI" id="CHEBI:78442"/>
        <dbReference type="ChEBI" id="CHEBI:78494"/>
        <dbReference type="ChEBI" id="CHEBI:133043"/>
        <dbReference type="EC" id="2.3.2.6"/>
    </reaction>
</comment>
<dbReference type="PANTHER" id="PTHR30098:SF2">
    <property type="entry name" value="LEUCYL_PHENYLALANYL-TRNA--PROTEIN TRANSFERASE"/>
    <property type="match status" value="1"/>
</dbReference>
<dbReference type="PANTHER" id="PTHR30098">
    <property type="entry name" value="LEUCYL/PHENYLALANYL-TRNA--PROTEIN TRANSFERASE"/>
    <property type="match status" value="1"/>
</dbReference>
<evidence type="ECO:0000256" key="4">
    <source>
        <dbReference type="HAMAP-Rule" id="MF_00688"/>
    </source>
</evidence>
<keyword evidence="2 4" id="KW-0808">Transferase</keyword>
<name>A0A9W5IPE8_NEISU</name>
<comment type="catalytic activity">
    <reaction evidence="4">
        <text>N-terminal L-arginyl-[protein] + L-leucyl-tRNA(Leu) = N-terminal L-leucyl-L-arginyl-[protein] + tRNA(Leu) + H(+)</text>
        <dbReference type="Rhea" id="RHEA:50416"/>
        <dbReference type="Rhea" id="RHEA-COMP:9613"/>
        <dbReference type="Rhea" id="RHEA-COMP:9622"/>
        <dbReference type="Rhea" id="RHEA-COMP:12672"/>
        <dbReference type="Rhea" id="RHEA-COMP:12673"/>
        <dbReference type="ChEBI" id="CHEBI:15378"/>
        <dbReference type="ChEBI" id="CHEBI:64719"/>
        <dbReference type="ChEBI" id="CHEBI:78442"/>
        <dbReference type="ChEBI" id="CHEBI:78494"/>
        <dbReference type="ChEBI" id="CHEBI:133044"/>
        <dbReference type="EC" id="2.3.2.6"/>
    </reaction>
</comment>
<evidence type="ECO:0000256" key="2">
    <source>
        <dbReference type="ARBA" id="ARBA00022679"/>
    </source>
</evidence>
<dbReference type="EMBL" id="ACEO02000013">
    <property type="protein sequence ID" value="EFC51235.1"/>
    <property type="molecule type" value="Genomic_DNA"/>
</dbReference>
<sequence length="252" mass="28416">MGFTMKIPFLAPRDYRFPDPSYALAECDGLVGVSGDLDTGRLLSAYGQGIFPWFSRDGWFFWYAVAPRAVIVPENLRIGRSLAKTLRHKPYRVTVNRCFEKVIAHCANVPRPEQDGTWIEPAFQTAYLKLHHQGHAHSFECWLPDEQGEMQLAGGFYGVQIGCVFYGESMFALRPDASKIAFACAVPFLEDLGVALIDCQQDTEHMRRFGSQLMDFADFQTALKDLNAKPLKRNIECRVVAENLLQKIGGED</sequence>
<proteinExistence type="inferred from homology"/>
<dbReference type="Gene3D" id="3.40.630.70">
    <property type="entry name" value="Leucyl/phenylalanyl-tRNA-protein transferase, C-terminal domain"/>
    <property type="match status" value="1"/>
</dbReference>